<keyword evidence="8" id="KW-0805">Transcription regulation</keyword>
<dbReference type="PROSITE" id="PS00028">
    <property type="entry name" value="ZINC_FINGER_C2H2_1"/>
    <property type="match status" value="4"/>
</dbReference>
<keyword evidence="10" id="KW-0804">Transcription</keyword>
<dbReference type="AlphaFoldDB" id="A0AAV6S802"/>
<protein>
    <submittedName>
        <fullName evidence="15">Zinc finger protein 260-like</fullName>
    </submittedName>
</protein>
<dbReference type="PANTHER" id="PTHR23235">
    <property type="entry name" value="KRUEPPEL-LIKE TRANSCRIPTION FACTOR"/>
    <property type="match status" value="1"/>
</dbReference>
<evidence type="ECO:0000313" key="16">
    <source>
        <dbReference type="Proteomes" id="UP000693946"/>
    </source>
</evidence>
<evidence type="ECO:0000256" key="12">
    <source>
        <dbReference type="PROSITE-ProRule" id="PRU00042"/>
    </source>
</evidence>
<dbReference type="InterPro" id="IPR013087">
    <property type="entry name" value="Znf_C2H2_type"/>
</dbReference>
<keyword evidence="7" id="KW-0862">Zinc</keyword>
<dbReference type="PROSITE" id="PS50157">
    <property type="entry name" value="ZINC_FINGER_C2H2_2"/>
    <property type="match status" value="4"/>
</dbReference>
<evidence type="ECO:0000256" key="6">
    <source>
        <dbReference type="ARBA" id="ARBA00022771"/>
    </source>
</evidence>
<keyword evidence="6 12" id="KW-0863">Zinc-finger</keyword>
<evidence type="ECO:0000256" key="8">
    <source>
        <dbReference type="ARBA" id="ARBA00023015"/>
    </source>
</evidence>
<evidence type="ECO:0000256" key="3">
    <source>
        <dbReference type="ARBA" id="ARBA00006991"/>
    </source>
</evidence>
<evidence type="ECO:0000256" key="4">
    <source>
        <dbReference type="ARBA" id="ARBA00022723"/>
    </source>
</evidence>
<dbReference type="SMART" id="SM00355">
    <property type="entry name" value="ZnF_C2H2"/>
    <property type="match status" value="4"/>
</dbReference>
<organism evidence="15 16">
    <name type="scientific">Solea senegalensis</name>
    <name type="common">Senegalese sole</name>
    <dbReference type="NCBI Taxonomy" id="28829"/>
    <lineage>
        <taxon>Eukaryota</taxon>
        <taxon>Metazoa</taxon>
        <taxon>Chordata</taxon>
        <taxon>Craniata</taxon>
        <taxon>Vertebrata</taxon>
        <taxon>Euteleostomi</taxon>
        <taxon>Actinopterygii</taxon>
        <taxon>Neopterygii</taxon>
        <taxon>Teleostei</taxon>
        <taxon>Neoteleostei</taxon>
        <taxon>Acanthomorphata</taxon>
        <taxon>Carangaria</taxon>
        <taxon>Pleuronectiformes</taxon>
        <taxon>Pleuronectoidei</taxon>
        <taxon>Soleidae</taxon>
        <taxon>Solea</taxon>
    </lineage>
</organism>
<evidence type="ECO:0000256" key="13">
    <source>
        <dbReference type="SAM" id="MobiDB-lite"/>
    </source>
</evidence>
<keyword evidence="9" id="KW-0238">DNA-binding</keyword>
<keyword evidence="4" id="KW-0479">Metal-binding</keyword>
<dbReference type="FunFam" id="3.30.160.60:FF:000663">
    <property type="entry name" value="Zinc finger protein 45"/>
    <property type="match status" value="1"/>
</dbReference>
<comment type="function">
    <text evidence="1">May be involved in transcriptional regulation.</text>
</comment>
<feature type="region of interest" description="Disordered" evidence="13">
    <location>
        <begin position="68"/>
        <end position="98"/>
    </location>
</feature>
<comment type="similarity">
    <text evidence="3">Belongs to the krueppel C2H2-type zinc-finger protein family.</text>
</comment>
<dbReference type="GO" id="GO:0000981">
    <property type="term" value="F:DNA-binding transcription factor activity, RNA polymerase II-specific"/>
    <property type="evidence" value="ECO:0007669"/>
    <property type="project" value="TreeGrafter"/>
</dbReference>
<dbReference type="FunFam" id="3.30.160.60:FF:001480">
    <property type="entry name" value="Si:cabz01071911.3"/>
    <property type="match status" value="1"/>
</dbReference>
<reference evidence="15 16" key="1">
    <citation type="journal article" date="2021" name="Sci. Rep.">
        <title>Chromosome anchoring in Senegalese sole (Solea senegalensis) reveals sex-associated markers and genome rearrangements in flatfish.</title>
        <authorList>
            <person name="Guerrero-Cozar I."/>
            <person name="Gomez-Garrido J."/>
            <person name="Berbel C."/>
            <person name="Martinez-Blanch J.F."/>
            <person name="Alioto T."/>
            <person name="Claros M.G."/>
            <person name="Gagnaire P.A."/>
            <person name="Manchado M."/>
        </authorList>
    </citation>
    <scope>NUCLEOTIDE SEQUENCE [LARGE SCALE GENOMIC DNA]</scope>
    <source>
        <strain evidence="15">Sse05_10M</strain>
    </source>
</reference>
<keyword evidence="5" id="KW-0677">Repeat</keyword>
<keyword evidence="11" id="KW-0539">Nucleus</keyword>
<feature type="domain" description="C2H2-type" evidence="14">
    <location>
        <begin position="178"/>
        <end position="206"/>
    </location>
</feature>
<dbReference type="GO" id="GO:0008270">
    <property type="term" value="F:zinc ion binding"/>
    <property type="evidence" value="ECO:0007669"/>
    <property type="project" value="UniProtKB-KW"/>
</dbReference>
<gene>
    <name evidence="15" type="ORF">JOB18_045037</name>
</gene>
<dbReference type="EMBL" id="JAGKHQ010000007">
    <property type="protein sequence ID" value="KAG7512998.1"/>
    <property type="molecule type" value="Genomic_DNA"/>
</dbReference>
<accession>A0AAV6S802</accession>
<dbReference type="GO" id="GO:0005634">
    <property type="term" value="C:nucleus"/>
    <property type="evidence" value="ECO:0007669"/>
    <property type="project" value="UniProtKB-SubCell"/>
</dbReference>
<keyword evidence="16" id="KW-1185">Reference proteome</keyword>
<feature type="domain" description="C2H2-type" evidence="14">
    <location>
        <begin position="292"/>
        <end position="319"/>
    </location>
</feature>
<evidence type="ECO:0000256" key="10">
    <source>
        <dbReference type="ARBA" id="ARBA00023163"/>
    </source>
</evidence>
<evidence type="ECO:0000256" key="2">
    <source>
        <dbReference type="ARBA" id="ARBA00004123"/>
    </source>
</evidence>
<proteinExistence type="inferred from homology"/>
<name>A0AAV6S802_SOLSE</name>
<sequence>MLRTQQLRMLLNERLAAAADEVFGLVVQTIAEYQDELVRSKAEVVRLKKEIKQLSAFKAVASSFRADTPSVSEEACPSQQPDKIPFVENNQSSDPQQVKREKVDLYFKSGLEEATSSDDVAALENRNTQTHYKPFPSPTITLTLGNDDNWTVDDTALCGPSDSVTSPKNYRRRAQDKKICRFCRKRFKKDSALIQHVDEVHTGEKPFKCPQCDKEFNRRDHLSVHSRVHTGEKPHKCPFCGKLFAQTSNLNVHLRVHTGEKPYFCKTCGKMVAHSYHLKICGLPVSTGEKLFRCYVCGKKFSTSPNLKVHMEIHEARNVNPAMQSDDQDLIII</sequence>
<dbReference type="PANTHER" id="PTHR23235:SF120">
    <property type="entry name" value="KRUPPEL-LIKE FACTOR 15"/>
    <property type="match status" value="1"/>
</dbReference>
<evidence type="ECO:0000256" key="5">
    <source>
        <dbReference type="ARBA" id="ARBA00022737"/>
    </source>
</evidence>
<evidence type="ECO:0000259" key="14">
    <source>
        <dbReference type="PROSITE" id="PS50157"/>
    </source>
</evidence>
<comment type="caution">
    <text evidence="15">The sequence shown here is derived from an EMBL/GenBank/DDBJ whole genome shotgun (WGS) entry which is preliminary data.</text>
</comment>
<dbReference type="FunFam" id="3.30.160.60:FF:000966">
    <property type="entry name" value="ZFP90 zinc finger protein"/>
    <property type="match status" value="1"/>
</dbReference>
<comment type="subcellular location">
    <subcellularLocation>
        <location evidence="2">Nucleus</location>
    </subcellularLocation>
</comment>
<dbReference type="Proteomes" id="UP000693946">
    <property type="component" value="Linkage Group LG15"/>
</dbReference>
<evidence type="ECO:0000313" key="15">
    <source>
        <dbReference type="EMBL" id="KAG7512998.1"/>
    </source>
</evidence>
<dbReference type="FunFam" id="3.30.160.60:FF:000446">
    <property type="entry name" value="Zinc finger protein"/>
    <property type="match status" value="1"/>
</dbReference>
<evidence type="ECO:0000256" key="7">
    <source>
        <dbReference type="ARBA" id="ARBA00022833"/>
    </source>
</evidence>
<feature type="domain" description="C2H2-type" evidence="14">
    <location>
        <begin position="235"/>
        <end position="262"/>
    </location>
</feature>
<dbReference type="Pfam" id="PF00096">
    <property type="entry name" value="zf-C2H2"/>
    <property type="match status" value="3"/>
</dbReference>
<evidence type="ECO:0000256" key="9">
    <source>
        <dbReference type="ARBA" id="ARBA00023125"/>
    </source>
</evidence>
<evidence type="ECO:0000256" key="11">
    <source>
        <dbReference type="ARBA" id="ARBA00023242"/>
    </source>
</evidence>
<evidence type="ECO:0000256" key="1">
    <source>
        <dbReference type="ARBA" id="ARBA00003767"/>
    </source>
</evidence>
<dbReference type="GO" id="GO:0000978">
    <property type="term" value="F:RNA polymerase II cis-regulatory region sequence-specific DNA binding"/>
    <property type="evidence" value="ECO:0007669"/>
    <property type="project" value="TreeGrafter"/>
</dbReference>
<feature type="domain" description="C2H2-type" evidence="14">
    <location>
        <begin position="207"/>
        <end position="234"/>
    </location>
</feature>